<dbReference type="InterPro" id="IPR033756">
    <property type="entry name" value="YlxH/NBP35"/>
</dbReference>
<evidence type="ECO:0000256" key="10">
    <source>
        <dbReference type="ARBA" id="ARBA00023128"/>
    </source>
</evidence>
<dbReference type="Pfam" id="PF10609">
    <property type="entry name" value="ParA"/>
    <property type="match status" value="1"/>
</dbReference>
<dbReference type="SUPFAM" id="SSF52540">
    <property type="entry name" value="P-loop containing nucleoside triphosphate hydrolases"/>
    <property type="match status" value="1"/>
</dbReference>
<organism evidence="13 14">
    <name type="scientific">Carnegiea gigantea</name>
    <dbReference type="NCBI Taxonomy" id="171969"/>
    <lineage>
        <taxon>Eukaryota</taxon>
        <taxon>Viridiplantae</taxon>
        <taxon>Streptophyta</taxon>
        <taxon>Embryophyta</taxon>
        <taxon>Tracheophyta</taxon>
        <taxon>Spermatophyta</taxon>
        <taxon>Magnoliopsida</taxon>
        <taxon>eudicotyledons</taxon>
        <taxon>Gunneridae</taxon>
        <taxon>Pentapetalae</taxon>
        <taxon>Caryophyllales</taxon>
        <taxon>Cactineae</taxon>
        <taxon>Cactaceae</taxon>
        <taxon>Cactoideae</taxon>
        <taxon>Echinocereeae</taxon>
        <taxon>Carnegiea</taxon>
    </lineage>
</organism>
<evidence type="ECO:0000313" key="14">
    <source>
        <dbReference type="Proteomes" id="UP001153076"/>
    </source>
</evidence>
<dbReference type="GO" id="GO:0005759">
    <property type="term" value="C:mitochondrial matrix"/>
    <property type="evidence" value="ECO:0007669"/>
    <property type="project" value="UniProtKB-ARBA"/>
</dbReference>
<gene>
    <name evidence="13" type="ORF">Cgig2_015336</name>
</gene>
<reference evidence="13" key="1">
    <citation type="submission" date="2022-04" db="EMBL/GenBank/DDBJ databases">
        <title>Carnegiea gigantea Genome sequencing and assembly v2.</title>
        <authorList>
            <person name="Copetti D."/>
            <person name="Sanderson M.J."/>
            <person name="Burquez A."/>
            <person name="Wojciechowski M.F."/>
        </authorList>
    </citation>
    <scope>NUCLEOTIDE SEQUENCE</scope>
    <source>
        <strain evidence="13">SGP5-SGP5p</strain>
        <tissue evidence="13">Aerial part</tissue>
    </source>
</reference>
<evidence type="ECO:0000256" key="6">
    <source>
        <dbReference type="ARBA" id="ARBA00022840"/>
    </source>
</evidence>
<dbReference type="InterPro" id="IPR000808">
    <property type="entry name" value="Mrp-like_CS"/>
</dbReference>
<accession>A0A9Q1GT63</accession>
<evidence type="ECO:0000256" key="2">
    <source>
        <dbReference type="ARBA" id="ARBA00004173"/>
    </source>
</evidence>
<keyword evidence="10" id="KW-0496">Mitochondrion</keyword>
<dbReference type="GO" id="GO:0005524">
    <property type="term" value="F:ATP binding"/>
    <property type="evidence" value="ECO:0007669"/>
    <property type="project" value="UniProtKB-KW"/>
</dbReference>
<dbReference type="GO" id="GO:0016226">
    <property type="term" value="P:iron-sulfur cluster assembly"/>
    <property type="evidence" value="ECO:0007669"/>
    <property type="project" value="InterPro"/>
</dbReference>
<dbReference type="EMBL" id="JAKOGI010001429">
    <property type="protein sequence ID" value="KAJ8425668.1"/>
    <property type="molecule type" value="Genomic_DNA"/>
</dbReference>
<keyword evidence="9" id="KW-0411">Iron-sulfur</keyword>
<comment type="similarity">
    <text evidence="11">Belongs to the Mrp/NBP35 ATP-binding proteins family.</text>
</comment>
<evidence type="ECO:0000256" key="3">
    <source>
        <dbReference type="ARBA" id="ARBA00022485"/>
    </source>
</evidence>
<sequence>MEMNHRLHKALGMGYRNQGKVKSGGIRSFSFSAGKAKGLQIPGIKDIIAVASGKGGVGKSTTAVNLAVALANRCQLAVGLLDADVYGPSIPTMMKLHGKPETTQDLKMIPKENYGVKCMSMGLLVEKDAPIVWRGPMVMNALEKMARGVEWGELDVLVVDMPPGTGDAQLTISQRLQLSGAIIVSTPQDIALLDARRGAHMFSKVDVPILGIIENMSCFRCPHCSKPSFIFGKGGARRTAVELSLEYLGDIPIEVGIRTCCDEGVPMVISSPESASAKGYTDVAQKVINRLEELANNKFRPEISL</sequence>
<dbReference type="PROSITE" id="PS01215">
    <property type="entry name" value="MRP"/>
    <property type="match status" value="1"/>
</dbReference>
<comment type="subcellular location">
    <subcellularLocation>
        <location evidence="2">Mitochondrion</location>
    </subcellularLocation>
</comment>
<evidence type="ECO:0000256" key="9">
    <source>
        <dbReference type="ARBA" id="ARBA00023014"/>
    </source>
</evidence>
<evidence type="ECO:0000256" key="11">
    <source>
        <dbReference type="ARBA" id="ARBA00024036"/>
    </source>
</evidence>
<dbReference type="Proteomes" id="UP001153076">
    <property type="component" value="Unassembled WGS sequence"/>
</dbReference>
<evidence type="ECO:0000256" key="12">
    <source>
        <dbReference type="ARBA" id="ARBA00081370"/>
    </source>
</evidence>
<evidence type="ECO:0000256" key="4">
    <source>
        <dbReference type="ARBA" id="ARBA00022723"/>
    </source>
</evidence>
<dbReference type="PANTHER" id="PTHR42961">
    <property type="entry name" value="IRON-SULFUR PROTEIN NUBPL"/>
    <property type="match status" value="1"/>
</dbReference>
<evidence type="ECO:0000256" key="5">
    <source>
        <dbReference type="ARBA" id="ARBA00022741"/>
    </source>
</evidence>
<evidence type="ECO:0000256" key="8">
    <source>
        <dbReference type="ARBA" id="ARBA00023004"/>
    </source>
</evidence>
<protein>
    <recommendedName>
        <fullName evidence="12">Nucleotide-binding protein-like</fullName>
    </recommendedName>
</protein>
<dbReference type="AlphaFoldDB" id="A0A9Q1GT63"/>
<dbReference type="InterPro" id="IPR019591">
    <property type="entry name" value="Mrp/NBP35_ATP-bd"/>
</dbReference>
<comment type="cofactor">
    <cofactor evidence="1">
        <name>[4Fe-4S] cluster</name>
        <dbReference type="ChEBI" id="CHEBI:49883"/>
    </cofactor>
</comment>
<dbReference type="OrthoDB" id="1741334at2759"/>
<keyword evidence="7" id="KW-0809">Transit peptide</keyword>
<keyword evidence="14" id="KW-1185">Reference proteome</keyword>
<evidence type="ECO:0000256" key="1">
    <source>
        <dbReference type="ARBA" id="ARBA00001966"/>
    </source>
</evidence>
<keyword evidence="4" id="KW-0479">Metal-binding</keyword>
<dbReference type="GO" id="GO:0046872">
    <property type="term" value="F:metal ion binding"/>
    <property type="evidence" value="ECO:0007669"/>
    <property type="project" value="UniProtKB-KW"/>
</dbReference>
<comment type="caution">
    <text evidence="13">The sequence shown here is derived from an EMBL/GenBank/DDBJ whole genome shotgun (WGS) entry which is preliminary data.</text>
</comment>
<dbReference type="FunFam" id="3.40.50.300:FF:000709">
    <property type="entry name" value="Iron-sulfur protein NUBPL isoform X1"/>
    <property type="match status" value="1"/>
</dbReference>
<keyword evidence="3" id="KW-0004">4Fe-4S</keyword>
<keyword evidence="8" id="KW-0408">Iron</keyword>
<proteinExistence type="inferred from homology"/>
<dbReference type="CDD" id="cd02037">
    <property type="entry name" value="Mrp_NBP35"/>
    <property type="match status" value="1"/>
</dbReference>
<dbReference type="InterPro" id="IPR027417">
    <property type="entry name" value="P-loop_NTPase"/>
</dbReference>
<keyword evidence="5" id="KW-0547">Nucleotide-binding</keyword>
<dbReference type="HAMAP" id="MF_02040">
    <property type="entry name" value="Mrp_NBP35"/>
    <property type="match status" value="1"/>
</dbReference>
<evidence type="ECO:0000313" key="13">
    <source>
        <dbReference type="EMBL" id="KAJ8425668.1"/>
    </source>
</evidence>
<dbReference type="GO" id="GO:0140663">
    <property type="term" value="F:ATP-dependent FeS chaperone activity"/>
    <property type="evidence" value="ECO:0007669"/>
    <property type="project" value="InterPro"/>
</dbReference>
<name>A0A9Q1GT63_9CARY</name>
<dbReference type="InterPro" id="IPR044304">
    <property type="entry name" value="NUBPL-like"/>
</dbReference>
<dbReference type="GO" id="GO:0032981">
    <property type="term" value="P:mitochondrial respiratory chain complex I assembly"/>
    <property type="evidence" value="ECO:0007669"/>
    <property type="project" value="TreeGrafter"/>
</dbReference>
<dbReference type="PANTHER" id="PTHR42961:SF2">
    <property type="entry name" value="IRON-SULFUR PROTEIN NUBPL"/>
    <property type="match status" value="1"/>
</dbReference>
<keyword evidence="6" id="KW-0067">ATP-binding</keyword>
<dbReference type="GO" id="GO:0051539">
    <property type="term" value="F:4 iron, 4 sulfur cluster binding"/>
    <property type="evidence" value="ECO:0007669"/>
    <property type="project" value="UniProtKB-KW"/>
</dbReference>
<dbReference type="Gene3D" id="3.40.50.300">
    <property type="entry name" value="P-loop containing nucleotide triphosphate hydrolases"/>
    <property type="match status" value="1"/>
</dbReference>
<evidence type="ECO:0000256" key="7">
    <source>
        <dbReference type="ARBA" id="ARBA00022946"/>
    </source>
</evidence>